<evidence type="ECO:0000313" key="3">
    <source>
        <dbReference type="Proteomes" id="UP000236370"/>
    </source>
</evidence>
<feature type="non-terminal residue" evidence="2">
    <location>
        <position position="100"/>
    </location>
</feature>
<dbReference type="AlphaFoldDB" id="A0A2J8Q516"/>
<dbReference type="Pfam" id="PF01571">
    <property type="entry name" value="GCV_T"/>
    <property type="match status" value="1"/>
</dbReference>
<dbReference type="SUPFAM" id="SSF103025">
    <property type="entry name" value="Folate-binding domain"/>
    <property type="match status" value="1"/>
</dbReference>
<protein>
    <submittedName>
        <fullName evidence="2">PDPR isoform 10</fullName>
    </submittedName>
</protein>
<dbReference type="InterPro" id="IPR027266">
    <property type="entry name" value="TrmE/GcvT-like"/>
</dbReference>
<sequence>MTPDHFPSLFCKEMSVGYANGIRVMSMTHTGEPGFMLYIPIEYALHVYNEVMSVGQKYGIRNAGYYALRSLRIEKFFAFWGQDINNLTTPLECGRESRVK</sequence>
<comment type="caution">
    <text evidence="2">The sequence shown here is derived from an EMBL/GenBank/DDBJ whole genome shotgun (WGS) entry which is preliminary data.</text>
</comment>
<dbReference type="Proteomes" id="UP000236370">
    <property type="component" value="Unassembled WGS sequence"/>
</dbReference>
<dbReference type="SMR" id="A0A2J8Q516"/>
<dbReference type="PANTHER" id="PTHR43757:SF15">
    <property type="entry name" value="PYRUVATE DEHYDROGENASE PHOSPHATASE REGULATORY SUBUNIT, MITOCHONDRIAL-LIKE"/>
    <property type="match status" value="1"/>
</dbReference>
<evidence type="ECO:0000313" key="2">
    <source>
        <dbReference type="EMBL" id="PNI91350.1"/>
    </source>
</evidence>
<dbReference type="Gene3D" id="3.30.1360.120">
    <property type="entry name" value="Probable tRNA modification gtpase trme, domain 1"/>
    <property type="match status" value="1"/>
</dbReference>
<evidence type="ECO:0000259" key="1">
    <source>
        <dbReference type="Pfam" id="PF01571"/>
    </source>
</evidence>
<dbReference type="EMBL" id="NBAG03000079">
    <property type="protein sequence ID" value="PNI91350.1"/>
    <property type="molecule type" value="Genomic_DNA"/>
</dbReference>
<proteinExistence type="predicted"/>
<name>A0A2J8Q516_PANTR</name>
<dbReference type="InterPro" id="IPR028896">
    <property type="entry name" value="GcvT/YgfZ/DmdA"/>
</dbReference>
<dbReference type="InterPro" id="IPR006222">
    <property type="entry name" value="GCVT_N"/>
</dbReference>
<organism evidence="2 3">
    <name type="scientific">Pan troglodytes</name>
    <name type="common">Chimpanzee</name>
    <dbReference type="NCBI Taxonomy" id="9598"/>
    <lineage>
        <taxon>Eukaryota</taxon>
        <taxon>Metazoa</taxon>
        <taxon>Chordata</taxon>
        <taxon>Craniata</taxon>
        <taxon>Vertebrata</taxon>
        <taxon>Euteleostomi</taxon>
        <taxon>Mammalia</taxon>
        <taxon>Eutheria</taxon>
        <taxon>Euarchontoglires</taxon>
        <taxon>Primates</taxon>
        <taxon>Haplorrhini</taxon>
        <taxon>Catarrhini</taxon>
        <taxon>Hominidae</taxon>
        <taxon>Pan</taxon>
    </lineage>
</organism>
<reference evidence="2 3" key="1">
    <citation type="submission" date="2017-12" db="EMBL/GenBank/DDBJ databases">
        <title>High-resolution comparative analysis of great ape genomes.</title>
        <authorList>
            <person name="Pollen A."/>
            <person name="Hastie A."/>
            <person name="Hormozdiari F."/>
            <person name="Dougherty M."/>
            <person name="Liu R."/>
            <person name="Chaisson M."/>
            <person name="Hoppe E."/>
            <person name="Hill C."/>
            <person name="Pang A."/>
            <person name="Hillier L."/>
            <person name="Baker C."/>
            <person name="Armstrong J."/>
            <person name="Shendure J."/>
            <person name="Paten B."/>
            <person name="Wilson R."/>
            <person name="Chao H."/>
            <person name="Schneider V."/>
            <person name="Ventura M."/>
            <person name="Kronenberg Z."/>
            <person name="Murali S."/>
            <person name="Gordon D."/>
            <person name="Cantsilieris S."/>
            <person name="Munson K."/>
            <person name="Nelson B."/>
            <person name="Raja A."/>
            <person name="Underwood J."/>
            <person name="Diekhans M."/>
            <person name="Fiddes I."/>
            <person name="Haussler D."/>
            <person name="Eichler E."/>
        </authorList>
    </citation>
    <scope>NUCLEOTIDE SEQUENCE [LARGE SCALE GENOMIC DNA]</scope>
    <source>
        <strain evidence="2">Yerkes chimp pedigree #C0471</strain>
    </source>
</reference>
<dbReference type="PANTHER" id="PTHR43757">
    <property type="entry name" value="AMINOMETHYLTRANSFERASE"/>
    <property type="match status" value="1"/>
</dbReference>
<accession>A0A2J8Q516</accession>
<feature type="domain" description="GCVT N-terminal" evidence="1">
    <location>
        <begin position="4"/>
        <end position="97"/>
    </location>
</feature>
<gene>
    <name evidence="2" type="ORF">CK820_G0044559</name>
</gene>